<evidence type="ECO:0000313" key="7">
    <source>
        <dbReference type="Proteomes" id="UP000251314"/>
    </source>
</evidence>
<dbReference type="Proteomes" id="UP000251314">
    <property type="component" value="Unassembled WGS sequence"/>
</dbReference>
<dbReference type="EMBL" id="MJFZ01000209">
    <property type="protein sequence ID" value="RAW34221.1"/>
    <property type="molecule type" value="Genomic_DNA"/>
</dbReference>
<dbReference type="Proteomes" id="UP000736787">
    <property type="component" value="Unassembled WGS sequence"/>
</dbReference>
<comment type="caution">
    <text evidence="6">The sequence shown here is derived from an EMBL/GenBank/DDBJ whole genome shotgun (WGS) entry which is preliminary data.</text>
</comment>
<dbReference type="Proteomes" id="UP000760860">
    <property type="component" value="Unassembled WGS sequence"/>
</dbReference>
<dbReference type="EMBL" id="RCMG01001327">
    <property type="protein sequence ID" value="KAG2830153.1"/>
    <property type="molecule type" value="Genomic_DNA"/>
</dbReference>
<evidence type="ECO:0000313" key="4">
    <source>
        <dbReference type="EMBL" id="KAG2963233.1"/>
    </source>
</evidence>
<evidence type="ECO:0000313" key="3">
    <source>
        <dbReference type="EMBL" id="KAG2895430.1"/>
    </source>
</evidence>
<evidence type="ECO:0000313" key="1">
    <source>
        <dbReference type="EMBL" id="KAG2830153.1"/>
    </source>
</evidence>
<evidence type="ECO:0000313" key="6">
    <source>
        <dbReference type="EMBL" id="RAW34221.1"/>
    </source>
</evidence>
<sequence length="34" mass="3878">MGRWMTIEAKRSLIQKNTEEPGMTQSLLADFHAS</sequence>
<dbReference type="Proteomes" id="UP000735874">
    <property type="component" value="Unassembled WGS sequence"/>
</dbReference>
<reference evidence="6 7" key="1">
    <citation type="submission" date="2018-01" db="EMBL/GenBank/DDBJ databases">
        <title>Draft genome of the strawberry crown rot pathogen Phytophthora cactorum.</title>
        <authorList>
            <person name="Armitage A.D."/>
            <person name="Lysoe E."/>
            <person name="Nellist C.F."/>
            <person name="Harrison R.J."/>
            <person name="Brurberg M.B."/>
        </authorList>
    </citation>
    <scope>NUCLEOTIDE SEQUENCE [LARGE SCALE GENOMIC DNA]</scope>
    <source>
        <strain evidence="6 7">10300</strain>
    </source>
</reference>
<dbReference type="VEuPathDB" id="FungiDB:PC110_g9490"/>
<dbReference type="Proteomes" id="UP000697107">
    <property type="component" value="Unassembled WGS sequence"/>
</dbReference>
<name>A0A329SC45_9STRA</name>
<dbReference type="EMBL" id="RCML01001357">
    <property type="protein sequence ID" value="KAG2963233.1"/>
    <property type="molecule type" value="Genomic_DNA"/>
</dbReference>
<dbReference type="AlphaFoldDB" id="A0A329SC45"/>
<keyword evidence="7" id="KW-1185">Reference proteome</keyword>
<dbReference type="OrthoDB" id="90327at2759"/>
<proteinExistence type="predicted"/>
<accession>A0A329SC45</accession>
<protein>
    <submittedName>
        <fullName evidence="6">Uncharacterized protein</fullName>
    </submittedName>
</protein>
<dbReference type="EMBL" id="RCMK01001386">
    <property type="protein sequence ID" value="KAG2895430.1"/>
    <property type="molecule type" value="Genomic_DNA"/>
</dbReference>
<dbReference type="Proteomes" id="UP000774804">
    <property type="component" value="Unassembled WGS sequence"/>
</dbReference>
<dbReference type="EMBL" id="RCMI01001387">
    <property type="protein sequence ID" value="KAG2885804.1"/>
    <property type="molecule type" value="Genomic_DNA"/>
</dbReference>
<reference evidence="5" key="2">
    <citation type="submission" date="2018-05" db="EMBL/GenBank/DDBJ databases">
        <title>Effector identification in a new, highly contiguous assembly of the strawberry crown rot pathogen Phytophthora cactorum.</title>
        <authorList>
            <person name="Armitage A.D."/>
            <person name="Nellist C.F."/>
            <person name="Bates H."/>
            <person name="Vickerstaff R.J."/>
            <person name="Harrison R.J."/>
        </authorList>
    </citation>
    <scope>NUCLEOTIDE SEQUENCE</scope>
    <source>
        <strain evidence="1">15-7</strain>
        <strain evidence="2">4032</strain>
        <strain evidence="3">4040</strain>
        <strain evidence="4">P415</strain>
        <strain evidence="5">P421</strain>
    </source>
</reference>
<evidence type="ECO:0000313" key="2">
    <source>
        <dbReference type="EMBL" id="KAG2885804.1"/>
    </source>
</evidence>
<gene>
    <name evidence="6" type="ORF">PC110_g9490</name>
    <name evidence="1" type="ORF">PC113_g21155</name>
    <name evidence="2" type="ORF">PC115_g20880</name>
    <name evidence="3" type="ORF">PC117_g23253</name>
    <name evidence="4" type="ORF">PC118_g21001</name>
    <name evidence="5" type="ORF">PC129_g20400</name>
</gene>
<dbReference type="EMBL" id="RCMV01001443">
    <property type="protein sequence ID" value="KAG3208579.1"/>
    <property type="molecule type" value="Genomic_DNA"/>
</dbReference>
<organism evidence="6 7">
    <name type="scientific">Phytophthora cactorum</name>
    <dbReference type="NCBI Taxonomy" id="29920"/>
    <lineage>
        <taxon>Eukaryota</taxon>
        <taxon>Sar</taxon>
        <taxon>Stramenopiles</taxon>
        <taxon>Oomycota</taxon>
        <taxon>Peronosporomycetes</taxon>
        <taxon>Peronosporales</taxon>
        <taxon>Peronosporaceae</taxon>
        <taxon>Phytophthora</taxon>
    </lineage>
</organism>
<evidence type="ECO:0000313" key="5">
    <source>
        <dbReference type="EMBL" id="KAG3208579.1"/>
    </source>
</evidence>